<evidence type="ECO:0000313" key="3">
    <source>
        <dbReference type="Proteomes" id="UP001480955"/>
    </source>
</evidence>
<dbReference type="InterPro" id="IPR018958">
    <property type="entry name" value="Knr4/Smi1-like_dom"/>
</dbReference>
<dbReference type="Gene3D" id="3.40.1580.10">
    <property type="entry name" value="SMI1/KNR4-like"/>
    <property type="match status" value="1"/>
</dbReference>
<dbReference type="RefSeq" id="WP_350392236.1">
    <property type="nucleotide sequence ID" value="NZ_JBELQE010000025.1"/>
</dbReference>
<protein>
    <submittedName>
        <fullName evidence="2">SMI1/KNR4 family protein</fullName>
    </submittedName>
</protein>
<evidence type="ECO:0000259" key="1">
    <source>
        <dbReference type="Pfam" id="PF09346"/>
    </source>
</evidence>
<dbReference type="EMBL" id="JBELQE010000025">
    <property type="protein sequence ID" value="MER2248996.1"/>
    <property type="molecule type" value="Genomic_DNA"/>
</dbReference>
<dbReference type="Pfam" id="PF09346">
    <property type="entry name" value="SMI1_KNR4"/>
    <property type="match status" value="1"/>
</dbReference>
<reference evidence="2 3" key="1">
    <citation type="submission" date="2024-06" db="EMBL/GenBank/DDBJ databases">
        <authorList>
            <person name="Campbell A.G."/>
        </authorList>
    </citation>
    <scope>NUCLEOTIDE SEQUENCE [LARGE SCALE GENOMIC DNA]</scope>
    <source>
        <strain evidence="2 3">EM12</strain>
    </source>
</reference>
<comment type="caution">
    <text evidence="2">The sequence shown here is derived from an EMBL/GenBank/DDBJ whole genome shotgun (WGS) entry which is preliminary data.</text>
</comment>
<name>A0ABV1QI30_9HYPH</name>
<dbReference type="InterPro" id="IPR037883">
    <property type="entry name" value="Knr4/Smi1-like_sf"/>
</dbReference>
<proteinExistence type="predicted"/>
<dbReference type="Proteomes" id="UP001480955">
    <property type="component" value="Unassembled WGS sequence"/>
</dbReference>
<evidence type="ECO:0000313" key="2">
    <source>
        <dbReference type="EMBL" id="MER2248996.1"/>
    </source>
</evidence>
<dbReference type="SUPFAM" id="SSF160631">
    <property type="entry name" value="SMI1/KNR4-like"/>
    <property type="match status" value="1"/>
</dbReference>
<accession>A0ABV1QI30</accession>
<keyword evidence="3" id="KW-1185">Reference proteome</keyword>
<organism evidence="2 3">
    <name type="scientific">Methylorubrum podarium</name>
    <dbReference type="NCBI Taxonomy" id="200476"/>
    <lineage>
        <taxon>Bacteria</taxon>
        <taxon>Pseudomonadati</taxon>
        <taxon>Pseudomonadota</taxon>
        <taxon>Alphaproteobacteria</taxon>
        <taxon>Hyphomicrobiales</taxon>
        <taxon>Methylobacteriaceae</taxon>
        <taxon>Methylorubrum</taxon>
    </lineage>
</organism>
<gene>
    <name evidence="2" type="ORF">ABS772_03605</name>
</gene>
<sequence>MEFPAYADALRAVHECHGRSVLLGPGCDAAALASAEVEIGCGLPAGLSTAWRTCDGSGDAALFMKPGFLTPDRFLSLAAAREARDGLRRRAPSYRGTDEDAAPRDDRIRSGRFQDGWLPFAGFGGGPLLRMIDLSPSAAGRVGQVIAFTHDPDTIDHVASEFATFLRALLATIEQDPEAFLEIF</sequence>
<feature type="domain" description="Knr4/Smi1-like" evidence="1">
    <location>
        <begin position="26"/>
        <end position="167"/>
    </location>
</feature>